<dbReference type="GO" id="GO:0016887">
    <property type="term" value="F:ATP hydrolysis activity"/>
    <property type="evidence" value="ECO:0007669"/>
    <property type="project" value="InterPro"/>
</dbReference>
<dbReference type="InterPro" id="IPR003959">
    <property type="entry name" value="ATPase_AAA_core"/>
</dbReference>
<dbReference type="GO" id="GO:0035494">
    <property type="term" value="P:SNARE complex disassembly"/>
    <property type="evidence" value="ECO:0007669"/>
    <property type="project" value="InterPro"/>
</dbReference>
<evidence type="ECO:0000256" key="7">
    <source>
        <dbReference type="ARBA" id="ARBA00022723"/>
    </source>
</evidence>
<dbReference type="GO" id="GO:0005524">
    <property type="term" value="F:ATP binding"/>
    <property type="evidence" value="ECO:0007669"/>
    <property type="project" value="UniProtKB-UniRule"/>
</dbReference>
<dbReference type="InterPro" id="IPR039812">
    <property type="entry name" value="Vesicle-fus_ATPase"/>
</dbReference>
<keyword evidence="5 15" id="KW-0813">Transport</keyword>
<evidence type="ECO:0000256" key="11">
    <source>
        <dbReference type="ARBA" id="ARBA00022840"/>
    </source>
</evidence>
<evidence type="ECO:0000256" key="13">
    <source>
        <dbReference type="ARBA" id="ARBA00022927"/>
    </source>
</evidence>
<dbReference type="SUPFAM" id="SSF54585">
    <property type="entry name" value="Cdc48 domain 2-like"/>
    <property type="match status" value="1"/>
</dbReference>
<reference evidence="18 19" key="1">
    <citation type="submission" date="2019-08" db="EMBL/GenBank/DDBJ databases">
        <authorList>
            <person name="Alioto T."/>
            <person name="Alioto T."/>
            <person name="Gomez Garrido J."/>
        </authorList>
    </citation>
    <scope>NUCLEOTIDE SEQUENCE [LARGE SCALE GENOMIC DNA]</scope>
</reference>
<dbReference type="SUPFAM" id="SSF50692">
    <property type="entry name" value="ADC-like"/>
    <property type="match status" value="1"/>
</dbReference>
<dbReference type="EMBL" id="CABPRJ010001900">
    <property type="protein sequence ID" value="VVC40087.1"/>
    <property type="molecule type" value="Genomic_DNA"/>
</dbReference>
<dbReference type="Pfam" id="PF17862">
    <property type="entry name" value="AAA_lid_3"/>
    <property type="match status" value="1"/>
</dbReference>
<dbReference type="EC" id="3.6.4.6" evidence="4 15"/>
<evidence type="ECO:0000259" key="17">
    <source>
        <dbReference type="SMART" id="SM01073"/>
    </source>
</evidence>
<feature type="domain" description="AAA+ ATPase" evidence="16">
    <location>
        <begin position="536"/>
        <end position="672"/>
    </location>
</feature>
<dbReference type="InterPro" id="IPR029067">
    <property type="entry name" value="CDC48_domain_2-like_sf"/>
</dbReference>
<keyword evidence="11 15" id="KW-0067">ATP-binding</keyword>
<dbReference type="InterPro" id="IPR003338">
    <property type="entry name" value="CDC4_N-term_subdom"/>
</dbReference>
<dbReference type="InterPro" id="IPR009010">
    <property type="entry name" value="Asp_de-COase-like_dom_sf"/>
</dbReference>
<dbReference type="InterPro" id="IPR003960">
    <property type="entry name" value="ATPase_AAA_CS"/>
</dbReference>
<sequence>MMKVFKAVKCSSDEWALTNCVVANEEDFRSDTKYIEIQHQIKPNQKFWFTLLFIKNNCPPRGCIAFSMSQREWGQLSINQPINVTSYPENTTIDFLCTIEAEIDYYNKKPGKNDQIDTDMMAREFLSRLTDHVLSVSQPLLFHLSDKPLLIIKIKCLEGVNPQDINSGSKPRSIQYGKCLSNTNIRFHGGSTSLMLLGKAKCQEQRVSIINPDFNFNKMGIGGLDNEFNAIFRRAFASRVFPAEIIEQLGCKHVKGILLYGPPGTGKTLMARQIGQMLNAREPKIVNGPQILDKYVGESEANVRRLFADAEEEEKTSGAKSGLHIIIFDEIDAICKARGSVGGNTGVHDTVVNQLLAKIDGVEQLNNILVIGMTNRRDMIDEALLRPGRLEVQMEISLPDEKGRHQILNIHTTRMKEFEKIADDVNMEELAIKTKNFSGAELEGLVRAAQSTAMNRLIKADNKVEVDPEAPEKLKVCRDDFLHALEHDIKPAFGASAEALEHFLARGIITWGPSVSGILEDGSLLTQQARVTDTSGLVSVLIEGPPNSGKTALAAMLAKDSNFPFVKVCSPEDMVGFTETAKCLQIRKIFDDAYRSQLSCILVDNIERLLDYGSIGPRYSNLTLQALLVLLKKQPPKGKKLLVLCTSSRKQVLDEMEMLSAFTAILHVPNLSQPEELINVLDNFDLFTKQDIHKIYNQISGHKVFIGIKKLLALIDMARQTDPKVRVIKFLTKMEEEGCLDLGTMIH</sequence>
<evidence type="ECO:0000256" key="8">
    <source>
        <dbReference type="ARBA" id="ARBA00022737"/>
    </source>
</evidence>
<evidence type="ECO:0000256" key="4">
    <source>
        <dbReference type="ARBA" id="ARBA00012674"/>
    </source>
</evidence>
<feature type="domain" description="AAA+ ATPase" evidence="16">
    <location>
        <begin position="253"/>
        <end position="400"/>
    </location>
</feature>
<dbReference type="Pfam" id="PF21964">
    <property type="entry name" value="NSF_ATPase_lid"/>
    <property type="match status" value="1"/>
</dbReference>
<comment type="cofactor">
    <cofactor evidence="15">
        <name>Mg(2+)</name>
        <dbReference type="ChEBI" id="CHEBI:18420"/>
    </cofactor>
    <text evidence="15">Binds 1 Mg(2+) ion per subunit.</text>
</comment>
<dbReference type="FunFam" id="3.40.50.300:FF:000187">
    <property type="entry name" value="Vesicular-fusion ATPase SEC18"/>
    <property type="match status" value="1"/>
</dbReference>
<dbReference type="Pfam" id="PF00004">
    <property type="entry name" value="AAA"/>
    <property type="match status" value="2"/>
</dbReference>
<dbReference type="InterPro" id="IPR054419">
    <property type="entry name" value="NSF_ATPase_lid"/>
</dbReference>
<evidence type="ECO:0000256" key="9">
    <source>
        <dbReference type="ARBA" id="ARBA00022741"/>
    </source>
</evidence>
<dbReference type="PANTHER" id="PTHR23078">
    <property type="entry name" value="VESICULAR-FUSION PROTEIN NSF"/>
    <property type="match status" value="1"/>
</dbReference>
<dbReference type="GO" id="GO:0043001">
    <property type="term" value="P:Golgi to plasma membrane protein transport"/>
    <property type="evidence" value="ECO:0007669"/>
    <property type="project" value="TreeGrafter"/>
</dbReference>
<keyword evidence="8" id="KW-0677">Repeat</keyword>
<dbReference type="Gene3D" id="3.10.330.10">
    <property type="match status" value="1"/>
</dbReference>
<proteinExistence type="inferred from homology"/>
<keyword evidence="9 15" id="KW-0547">Nucleotide-binding</keyword>
<evidence type="ECO:0000256" key="1">
    <source>
        <dbReference type="ARBA" id="ARBA00004496"/>
    </source>
</evidence>
<evidence type="ECO:0000256" key="2">
    <source>
        <dbReference type="ARBA" id="ARBA00006914"/>
    </source>
</evidence>
<organism evidence="18 19">
    <name type="scientific">Cinara cedri</name>
    <dbReference type="NCBI Taxonomy" id="506608"/>
    <lineage>
        <taxon>Eukaryota</taxon>
        <taxon>Metazoa</taxon>
        <taxon>Ecdysozoa</taxon>
        <taxon>Arthropoda</taxon>
        <taxon>Hexapoda</taxon>
        <taxon>Insecta</taxon>
        <taxon>Pterygota</taxon>
        <taxon>Neoptera</taxon>
        <taxon>Paraneoptera</taxon>
        <taxon>Hemiptera</taxon>
        <taxon>Sternorrhyncha</taxon>
        <taxon>Aphidomorpha</taxon>
        <taxon>Aphidoidea</taxon>
        <taxon>Aphididae</taxon>
        <taxon>Lachninae</taxon>
        <taxon>Cinara</taxon>
    </lineage>
</organism>
<evidence type="ECO:0000256" key="15">
    <source>
        <dbReference type="RuleBase" id="RU367045"/>
    </source>
</evidence>
<dbReference type="GO" id="GO:0005795">
    <property type="term" value="C:Golgi stack"/>
    <property type="evidence" value="ECO:0007669"/>
    <property type="project" value="TreeGrafter"/>
</dbReference>
<keyword evidence="19" id="KW-1185">Reference proteome</keyword>
<keyword evidence="15" id="KW-0931">ER-Golgi transport</keyword>
<comment type="function">
    <text evidence="15">Required for vesicle-mediated transport. Catalyzes the fusion of transport vesicles within the Golgi cisternae. Is also required for transport from the endoplasmic reticulum to the Golgi stack. Seems to function as a fusion protein required for the delivery of cargo proteins to all compartments of the Golgi stack independent of vesicle origin.</text>
</comment>
<dbReference type="OrthoDB" id="9982946at2759"/>
<evidence type="ECO:0000259" key="16">
    <source>
        <dbReference type="SMART" id="SM00382"/>
    </source>
</evidence>
<dbReference type="Gene3D" id="2.40.40.20">
    <property type="match status" value="1"/>
</dbReference>
<dbReference type="Gene3D" id="3.40.50.300">
    <property type="entry name" value="P-loop containing nucleotide triphosphate hydrolases"/>
    <property type="match status" value="2"/>
</dbReference>
<dbReference type="FunFam" id="1.10.8.60:FF:000031">
    <property type="entry name" value="vesicle-fusing ATPase isoform X1"/>
    <property type="match status" value="1"/>
</dbReference>
<dbReference type="Proteomes" id="UP000325440">
    <property type="component" value="Unassembled WGS sequence"/>
</dbReference>
<name>A0A5E4N616_9HEMI</name>
<dbReference type="Gene3D" id="1.10.8.60">
    <property type="match status" value="2"/>
</dbReference>
<keyword evidence="7 15" id="KW-0479">Metal-binding</keyword>
<dbReference type="SUPFAM" id="SSF52540">
    <property type="entry name" value="P-loop containing nucleoside triphosphate hydrolases"/>
    <property type="match status" value="2"/>
</dbReference>
<dbReference type="InterPro" id="IPR003593">
    <property type="entry name" value="AAA+_ATPase"/>
</dbReference>
<evidence type="ECO:0000256" key="10">
    <source>
        <dbReference type="ARBA" id="ARBA00022801"/>
    </source>
</evidence>
<dbReference type="GO" id="GO:0006891">
    <property type="term" value="P:intra-Golgi vesicle-mediated transport"/>
    <property type="evidence" value="ECO:0007669"/>
    <property type="project" value="TreeGrafter"/>
</dbReference>
<evidence type="ECO:0000256" key="3">
    <source>
        <dbReference type="ARBA" id="ARBA00011643"/>
    </source>
</evidence>
<dbReference type="InterPro" id="IPR027417">
    <property type="entry name" value="P-loop_NTPase"/>
</dbReference>
<feature type="domain" description="CDC48 N-terminal subdomain" evidence="17">
    <location>
        <begin position="4"/>
        <end position="89"/>
    </location>
</feature>
<gene>
    <name evidence="18" type="ORF">CINCED_3A005185</name>
</gene>
<keyword evidence="13 15" id="KW-0653">Protein transport</keyword>
<dbReference type="AlphaFoldDB" id="A0A5E4N616"/>
<accession>A0A5E4N616</accession>
<evidence type="ECO:0000313" key="18">
    <source>
        <dbReference type="EMBL" id="VVC40087.1"/>
    </source>
</evidence>
<evidence type="ECO:0000256" key="12">
    <source>
        <dbReference type="ARBA" id="ARBA00022842"/>
    </source>
</evidence>
<comment type="subunit">
    <text evidence="3">Homohexamer.</text>
</comment>
<dbReference type="InterPro" id="IPR041569">
    <property type="entry name" value="AAA_lid_3"/>
</dbReference>
<dbReference type="FunFam" id="1.10.8.60:FF:000026">
    <property type="entry name" value="vesicle-fusing ATPase isoform X1"/>
    <property type="match status" value="1"/>
</dbReference>
<evidence type="ECO:0000256" key="6">
    <source>
        <dbReference type="ARBA" id="ARBA00022490"/>
    </source>
</evidence>
<dbReference type="SMART" id="SM01073">
    <property type="entry name" value="CDC48_N"/>
    <property type="match status" value="1"/>
</dbReference>
<keyword evidence="10 15" id="KW-0378">Hydrolase</keyword>
<comment type="similarity">
    <text evidence="2 15">Belongs to the AAA ATPase family.</text>
</comment>
<evidence type="ECO:0000256" key="14">
    <source>
        <dbReference type="ARBA" id="ARBA00048883"/>
    </source>
</evidence>
<dbReference type="CDD" id="cd19504">
    <property type="entry name" value="RecA-like_NSF-SEC18_r1-like"/>
    <property type="match status" value="1"/>
</dbReference>
<keyword evidence="6 15" id="KW-0963">Cytoplasm</keyword>
<comment type="subcellular location">
    <subcellularLocation>
        <location evidence="1 15">Cytoplasm</location>
    </subcellularLocation>
</comment>
<evidence type="ECO:0000313" key="19">
    <source>
        <dbReference type="Proteomes" id="UP000325440"/>
    </source>
</evidence>
<dbReference type="FunFam" id="3.40.50.300:FF:000166">
    <property type="entry name" value="vesicle-fusing ATPase isoform X1"/>
    <property type="match status" value="1"/>
</dbReference>
<dbReference type="GO" id="GO:0046872">
    <property type="term" value="F:metal ion binding"/>
    <property type="evidence" value="ECO:0007669"/>
    <property type="project" value="UniProtKB-UniRule"/>
</dbReference>
<keyword evidence="12 15" id="KW-0460">Magnesium</keyword>
<protein>
    <recommendedName>
        <fullName evidence="4 15">Vesicle-fusing ATPase</fullName>
        <ecNumber evidence="4 15">3.6.4.6</ecNumber>
    </recommendedName>
</protein>
<dbReference type="PANTHER" id="PTHR23078:SF3">
    <property type="entry name" value="VESICLE-FUSING ATPASE"/>
    <property type="match status" value="1"/>
</dbReference>
<dbReference type="PROSITE" id="PS00674">
    <property type="entry name" value="AAA"/>
    <property type="match status" value="1"/>
</dbReference>
<dbReference type="SMART" id="SM00382">
    <property type="entry name" value="AAA"/>
    <property type="match status" value="2"/>
</dbReference>
<comment type="catalytic activity">
    <reaction evidence="14 15">
        <text>ATP + H2O = ADP + phosphate + H(+)</text>
        <dbReference type="Rhea" id="RHEA:13065"/>
        <dbReference type="ChEBI" id="CHEBI:15377"/>
        <dbReference type="ChEBI" id="CHEBI:15378"/>
        <dbReference type="ChEBI" id="CHEBI:30616"/>
        <dbReference type="ChEBI" id="CHEBI:43474"/>
        <dbReference type="ChEBI" id="CHEBI:456216"/>
        <dbReference type="EC" id="3.6.4.6"/>
    </reaction>
</comment>
<evidence type="ECO:0000256" key="5">
    <source>
        <dbReference type="ARBA" id="ARBA00022448"/>
    </source>
</evidence>